<protein>
    <recommendedName>
        <fullName evidence="1">diguanylate cyclase</fullName>
        <ecNumber evidence="1">2.7.7.65</ecNumber>
    </recommendedName>
</protein>
<comment type="caution">
    <text evidence="5">The sequence shown here is derived from an EMBL/GenBank/DDBJ whole genome shotgun (WGS) entry which is preliminary data.</text>
</comment>
<dbReference type="EMBL" id="JAOTJC010000006">
    <property type="protein sequence ID" value="MCU7554190.1"/>
    <property type="molecule type" value="Genomic_DNA"/>
</dbReference>
<dbReference type="CDD" id="cd01949">
    <property type="entry name" value="GGDEF"/>
    <property type="match status" value="1"/>
</dbReference>
<evidence type="ECO:0000259" key="4">
    <source>
        <dbReference type="PROSITE" id="PS50887"/>
    </source>
</evidence>
<dbReference type="InterPro" id="IPR050469">
    <property type="entry name" value="Diguanylate_Cyclase"/>
</dbReference>
<sequence>MDTSSVQLITVITLAAALAGCTWALLARPLKLYQRASARFALTNLCLVLAILVSQLRTEQTGTFAWVLADSAFLLTVLAYQLAITQLFRRKFRTRLVVSVIGTVLGATVLAAVVPMSKWGLSALIYLLTGACLLSTAITKYRALYHEFTPLVARLFTAPDILLTGLIFVKVMCLLFAPEVVAGYLFTQDYNNTAFLWAFLSVLLLLNITAMATTITRLIMRMKFLAHRDQLTGLLNRRAMSDELDGLWQEHENQQREFCVLMVDVDHFKKINDTHGHHVGDLAIIHLANSLRKHLRKSDICSRFGGEEFLVALPETSLAAAQQVAAKLVINFSQNSWSHTDTSITVSVGIASSTQASSLEMLLIQADRALYSAKSAGRNRAIAYQQDAVYSLTSSSST</sequence>
<keyword evidence="3" id="KW-1133">Transmembrane helix</keyword>
<dbReference type="EC" id="2.7.7.65" evidence="1"/>
<name>A0ABT2VM75_9ALTE</name>
<dbReference type="PANTHER" id="PTHR45138:SF9">
    <property type="entry name" value="DIGUANYLATE CYCLASE DGCM-RELATED"/>
    <property type="match status" value="1"/>
</dbReference>
<dbReference type="Proteomes" id="UP001209257">
    <property type="component" value="Unassembled WGS sequence"/>
</dbReference>
<evidence type="ECO:0000313" key="6">
    <source>
        <dbReference type="Proteomes" id="UP001209257"/>
    </source>
</evidence>
<dbReference type="SMART" id="SM00267">
    <property type="entry name" value="GGDEF"/>
    <property type="match status" value="1"/>
</dbReference>
<dbReference type="RefSeq" id="WP_262992873.1">
    <property type="nucleotide sequence ID" value="NZ_JAOTJC010000006.1"/>
</dbReference>
<accession>A0ABT2VM75</accession>
<dbReference type="InterPro" id="IPR043128">
    <property type="entry name" value="Rev_trsase/Diguanyl_cyclase"/>
</dbReference>
<feature type="transmembrane region" description="Helical" evidence="3">
    <location>
        <begin position="119"/>
        <end position="139"/>
    </location>
</feature>
<dbReference type="NCBIfam" id="TIGR00254">
    <property type="entry name" value="GGDEF"/>
    <property type="match status" value="1"/>
</dbReference>
<organism evidence="5 6">
    <name type="scientific">Alteromonas salexigens</name>
    <dbReference type="NCBI Taxonomy" id="2982530"/>
    <lineage>
        <taxon>Bacteria</taxon>
        <taxon>Pseudomonadati</taxon>
        <taxon>Pseudomonadota</taxon>
        <taxon>Gammaproteobacteria</taxon>
        <taxon>Alteromonadales</taxon>
        <taxon>Alteromonadaceae</taxon>
        <taxon>Alteromonas/Salinimonas group</taxon>
        <taxon>Alteromonas</taxon>
    </lineage>
</organism>
<dbReference type="PANTHER" id="PTHR45138">
    <property type="entry name" value="REGULATORY COMPONENTS OF SENSORY TRANSDUCTION SYSTEM"/>
    <property type="match status" value="1"/>
</dbReference>
<evidence type="ECO:0000313" key="5">
    <source>
        <dbReference type="EMBL" id="MCU7554190.1"/>
    </source>
</evidence>
<dbReference type="InterPro" id="IPR029787">
    <property type="entry name" value="Nucleotide_cyclase"/>
</dbReference>
<dbReference type="InterPro" id="IPR000160">
    <property type="entry name" value="GGDEF_dom"/>
</dbReference>
<dbReference type="SUPFAM" id="SSF55073">
    <property type="entry name" value="Nucleotide cyclase"/>
    <property type="match status" value="1"/>
</dbReference>
<evidence type="ECO:0000256" key="3">
    <source>
        <dbReference type="SAM" id="Phobius"/>
    </source>
</evidence>
<evidence type="ECO:0000256" key="2">
    <source>
        <dbReference type="ARBA" id="ARBA00034247"/>
    </source>
</evidence>
<reference evidence="6" key="1">
    <citation type="submission" date="2023-07" db="EMBL/GenBank/DDBJ databases">
        <title>Study on multiphase classification of strain Alteromonas salexigens isolated from the Yellow Sea.</title>
        <authorList>
            <person name="Sun L."/>
        </authorList>
    </citation>
    <scope>NUCLEOTIDE SEQUENCE [LARGE SCALE GENOMIC DNA]</scope>
    <source>
        <strain evidence="6">ASW11-19</strain>
    </source>
</reference>
<keyword evidence="3" id="KW-0472">Membrane</keyword>
<dbReference type="PROSITE" id="PS50887">
    <property type="entry name" value="GGDEF"/>
    <property type="match status" value="1"/>
</dbReference>
<feature type="domain" description="GGDEF" evidence="4">
    <location>
        <begin position="256"/>
        <end position="386"/>
    </location>
</feature>
<proteinExistence type="predicted"/>
<feature type="transmembrane region" description="Helical" evidence="3">
    <location>
        <begin position="197"/>
        <end position="220"/>
    </location>
</feature>
<feature type="transmembrane region" description="Helical" evidence="3">
    <location>
        <begin position="38"/>
        <end position="57"/>
    </location>
</feature>
<feature type="transmembrane region" description="Helical" evidence="3">
    <location>
        <begin position="96"/>
        <end position="113"/>
    </location>
</feature>
<dbReference type="Pfam" id="PF00990">
    <property type="entry name" value="GGDEF"/>
    <property type="match status" value="1"/>
</dbReference>
<feature type="transmembrane region" description="Helical" evidence="3">
    <location>
        <begin position="151"/>
        <end position="177"/>
    </location>
</feature>
<feature type="transmembrane region" description="Helical" evidence="3">
    <location>
        <begin position="63"/>
        <end position="84"/>
    </location>
</feature>
<comment type="catalytic activity">
    <reaction evidence="2">
        <text>2 GTP = 3',3'-c-di-GMP + 2 diphosphate</text>
        <dbReference type="Rhea" id="RHEA:24898"/>
        <dbReference type="ChEBI" id="CHEBI:33019"/>
        <dbReference type="ChEBI" id="CHEBI:37565"/>
        <dbReference type="ChEBI" id="CHEBI:58805"/>
        <dbReference type="EC" id="2.7.7.65"/>
    </reaction>
</comment>
<dbReference type="Gene3D" id="3.30.70.270">
    <property type="match status" value="1"/>
</dbReference>
<gene>
    <name evidence="5" type="ORF">OCL06_06240</name>
</gene>
<keyword evidence="3" id="KW-0812">Transmembrane</keyword>
<keyword evidence="6" id="KW-1185">Reference proteome</keyword>
<evidence type="ECO:0000256" key="1">
    <source>
        <dbReference type="ARBA" id="ARBA00012528"/>
    </source>
</evidence>
<feature type="transmembrane region" description="Helical" evidence="3">
    <location>
        <begin position="6"/>
        <end position="26"/>
    </location>
</feature>